<organism evidence="1 2">
    <name type="scientific">Larinioides sclopetarius</name>
    <dbReference type="NCBI Taxonomy" id="280406"/>
    <lineage>
        <taxon>Eukaryota</taxon>
        <taxon>Metazoa</taxon>
        <taxon>Ecdysozoa</taxon>
        <taxon>Arthropoda</taxon>
        <taxon>Chelicerata</taxon>
        <taxon>Arachnida</taxon>
        <taxon>Araneae</taxon>
        <taxon>Araneomorphae</taxon>
        <taxon>Entelegynae</taxon>
        <taxon>Araneoidea</taxon>
        <taxon>Araneidae</taxon>
        <taxon>Larinioides</taxon>
    </lineage>
</organism>
<name>A0AAV2B1V2_9ARAC</name>
<dbReference type="EMBL" id="CAXIEN010000243">
    <property type="protein sequence ID" value="CAL1289158.1"/>
    <property type="molecule type" value="Genomic_DNA"/>
</dbReference>
<dbReference type="AlphaFoldDB" id="A0AAV2B1V2"/>
<accession>A0AAV2B1V2</accession>
<dbReference type="Proteomes" id="UP001497382">
    <property type="component" value="Unassembled WGS sequence"/>
</dbReference>
<evidence type="ECO:0000313" key="2">
    <source>
        <dbReference type="Proteomes" id="UP001497382"/>
    </source>
</evidence>
<gene>
    <name evidence="1" type="ORF">LARSCL_LOCUS15764</name>
</gene>
<evidence type="ECO:0000313" key="1">
    <source>
        <dbReference type="EMBL" id="CAL1289158.1"/>
    </source>
</evidence>
<comment type="caution">
    <text evidence="1">The sequence shown here is derived from an EMBL/GenBank/DDBJ whole genome shotgun (WGS) entry which is preliminary data.</text>
</comment>
<proteinExistence type="predicted"/>
<reference evidence="1 2" key="1">
    <citation type="submission" date="2024-04" db="EMBL/GenBank/DDBJ databases">
        <authorList>
            <person name="Rising A."/>
            <person name="Reimegard J."/>
            <person name="Sonavane S."/>
            <person name="Akerstrom W."/>
            <person name="Nylinder S."/>
            <person name="Hedman E."/>
            <person name="Kallberg Y."/>
        </authorList>
    </citation>
    <scope>NUCLEOTIDE SEQUENCE [LARGE SCALE GENOMIC DNA]</scope>
</reference>
<sequence>MDTDFENLLRDTEKRRRIAMQEFLDKYENNLGDSEEDIYDLRTLEIIKPKGKKKKKLKGLKKHKKVPPKAVKFGEMNSYCISLESKRYIRRIKRRIKTMKQSNDVFNDGIVVNILKMPGPEMEMPRN</sequence>
<keyword evidence="2" id="KW-1185">Reference proteome</keyword>
<protein>
    <submittedName>
        <fullName evidence="1">Uncharacterized protein</fullName>
    </submittedName>
</protein>